<feature type="compositionally biased region" description="Basic and acidic residues" evidence="1">
    <location>
        <begin position="132"/>
        <end position="149"/>
    </location>
</feature>
<accession>A0A9Q3HSG9</accession>
<protein>
    <submittedName>
        <fullName evidence="2">Uncharacterized protein</fullName>
    </submittedName>
</protein>
<feature type="compositionally biased region" description="Polar residues" evidence="1">
    <location>
        <begin position="90"/>
        <end position="111"/>
    </location>
</feature>
<evidence type="ECO:0000313" key="2">
    <source>
        <dbReference type="EMBL" id="MBW0516191.1"/>
    </source>
</evidence>
<keyword evidence="3" id="KW-1185">Reference proteome</keyword>
<name>A0A9Q3HSG9_9BASI</name>
<dbReference type="Proteomes" id="UP000765509">
    <property type="component" value="Unassembled WGS sequence"/>
</dbReference>
<feature type="compositionally biased region" description="Basic and acidic residues" evidence="1">
    <location>
        <begin position="63"/>
        <end position="86"/>
    </location>
</feature>
<evidence type="ECO:0000313" key="3">
    <source>
        <dbReference type="Proteomes" id="UP000765509"/>
    </source>
</evidence>
<sequence>NNRDIPVSVQELVYGSKIARVGNSPKCLDRHHELISSSKEAHGARKDRGTSEGLDTHVLQRTSPKDKTLVEKSENVIRGPEEEVGPRKGQQPSGSSPSLHKQNSASKSAKQAQEDPKDQPRGQAKGKGKGKAQVEKDLPEKLQDSKEIEDRHGQFVEYGKNSDGIQKQGIGKIEPILSKEVDLVKLVNQIETCNKEIITKLKAFEYIQQKLGNEILQVRESQKTIIGLENVNKDNILSLAQICARIESKVTLLNQPDDSSISFRTRQLK</sequence>
<evidence type="ECO:0000256" key="1">
    <source>
        <dbReference type="SAM" id="MobiDB-lite"/>
    </source>
</evidence>
<feature type="region of interest" description="Disordered" evidence="1">
    <location>
        <begin position="18"/>
        <end position="149"/>
    </location>
</feature>
<feature type="compositionally biased region" description="Basic and acidic residues" evidence="1">
    <location>
        <begin position="27"/>
        <end position="50"/>
    </location>
</feature>
<reference evidence="2" key="1">
    <citation type="submission" date="2021-03" db="EMBL/GenBank/DDBJ databases">
        <title>Draft genome sequence of rust myrtle Austropuccinia psidii MF-1, a brazilian biotype.</title>
        <authorList>
            <person name="Quecine M.C."/>
            <person name="Pachon D.M.R."/>
            <person name="Bonatelli M.L."/>
            <person name="Correr F.H."/>
            <person name="Franceschini L.M."/>
            <person name="Leite T.F."/>
            <person name="Margarido G.R.A."/>
            <person name="Almeida C.A."/>
            <person name="Ferrarezi J.A."/>
            <person name="Labate C.A."/>
        </authorList>
    </citation>
    <scope>NUCLEOTIDE SEQUENCE</scope>
    <source>
        <strain evidence="2">MF-1</strain>
    </source>
</reference>
<organism evidence="2 3">
    <name type="scientific">Austropuccinia psidii MF-1</name>
    <dbReference type="NCBI Taxonomy" id="1389203"/>
    <lineage>
        <taxon>Eukaryota</taxon>
        <taxon>Fungi</taxon>
        <taxon>Dikarya</taxon>
        <taxon>Basidiomycota</taxon>
        <taxon>Pucciniomycotina</taxon>
        <taxon>Pucciniomycetes</taxon>
        <taxon>Pucciniales</taxon>
        <taxon>Sphaerophragmiaceae</taxon>
        <taxon>Austropuccinia</taxon>
    </lineage>
</organism>
<dbReference type="AlphaFoldDB" id="A0A9Q3HSG9"/>
<feature type="non-terminal residue" evidence="2">
    <location>
        <position position="1"/>
    </location>
</feature>
<proteinExistence type="predicted"/>
<dbReference type="OrthoDB" id="2436455at2759"/>
<gene>
    <name evidence="2" type="ORF">O181_055906</name>
</gene>
<comment type="caution">
    <text evidence="2">The sequence shown here is derived from an EMBL/GenBank/DDBJ whole genome shotgun (WGS) entry which is preliminary data.</text>
</comment>
<dbReference type="EMBL" id="AVOT02025100">
    <property type="protein sequence ID" value="MBW0516191.1"/>
    <property type="molecule type" value="Genomic_DNA"/>
</dbReference>